<dbReference type="RefSeq" id="WP_013076282.1">
    <property type="nucleotide sequence ID" value="NC_014098.1"/>
</dbReference>
<keyword evidence="2" id="KW-0378">Hydrolase</keyword>
<sequence>MEAKVEQGVFETIGGYRTHYHEAGAGEGKPLLLIHGSGPGVSAWANWRLVFPLLADDFQLYAPDLVGFGQTEKPRITYSVDVWVDHLIAFIEQKNLAPVSIIGNSLGGALALHIAHRRPEWIDKLILMGSAGIRFQLTEGLDKVWGYEPSLENMRNLIRIFAYDQTMAEKDDLVEMRYKASIQEGAHESYASMFPAPRQRWVDELSLSEEALRSIDKPTLLIHGREDRVLPVAETSWRLAQLLPRAEFHMFSQCGHWTQIEKTEAFCRLVKHFLKNNG</sequence>
<dbReference type="STRING" id="562970.Btus_2330"/>
<dbReference type="EMBL" id="CP002017">
    <property type="protein sequence ID" value="ADG06999.1"/>
    <property type="molecule type" value="Genomic_DNA"/>
</dbReference>
<keyword evidence="3" id="KW-1185">Reference proteome</keyword>
<dbReference type="PANTHER" id="PTHR46438">
    <property type="entry name" value="ALPHA/BETA-HYDROLASES SUPERFAMILY PROTEIN"/>
    <property type="match status" value="1"/>
</dbReference>
<dbReference type="eggNOG" id="COG2267">
    <property type="taxonomic scope" value="Bacteria"/>
</dbReference>
<proteinExistence type="predicted"/>
<dbReference type="KEGG" id="bts:Btus_2330"/>
<feature type="domain" description="AB hydrolase-1" evidence="1">
    <location>
        <begin position="30"/>
        <end position="262"/>
    </location>
</feature>
<dbReference type="PANTHER" id="PTHR46438:SF11">
    <property type="entry name" value="LIPASE-RELATED"/>
    <property type="match status" value="1"/>
</dbReference>
<evidence type="ECO:0000313" key="3">
    <source>
        <dbReference type="Proteomes" id="UP000002368"/>
    </source>
</evidence>
<dbReference type="Gene3D" id="3.40.50.1820">
    <property type="entry name" value="alpha/beta hydrolase"/>
    <property type="match status" value="1"/>
</dbReference>
<evidence type="ECO:0000313" key="2">
    <source>
        <dbReference type="EMBL" id="ADG06999.1"/>
    </source>
</evidence>
<evidence type="ECO:0000259" key="1">
    <source>
        <dbReference type="Pfam" id="PF00561"/>
    </source>
</evidence>
<dbReference type="PRINTS" id="PR00111">
    <property type="entry name" value="ABHYDROLASE"/>
</dbReference>
<organism evidence="2 3">
    <name type="scientific">Kyrpidia tusciae (strain DSM 2912 / NBRC 15312 / T2)</name>
    <name type="common">Bacillus tusciae</name>
    <dbReference type="NCBI Taxonomy" id="562970"/>
    <lineage>
        <taxon>Bacteria</taxon>
        <taxon>Bacillati</taxon>
        <taxon>Bacillota</taxon>
        <taxon>Bacilli</taxon>
        <taxon>Bacillales</taxon>
        <taxon>Alicyclobacillaceae</taxon>
        <taxon>Kyrpidia</taxon>
    </lineage>
</organism>
<dbReference type="HOGENOM" id="CLU_020336_13_2_9"/>
<dbReference type="SUPFAM" id="SSF53474">
    <property type="entry name" value="alpha/beta-Hydrolases"/>
    <property type="match status" value="1"/>
</dbReference>
<reference evidence="2 3" key="1">
    <citation type="journal article" date="2011" name="Stand. Genomic Sci.">
        <title>Complete genome sequence of the thermophilic, hydrogen-oxidizing Bacillus tusciae type strain (T2) and reclassification in the new genus, Kyrpidia gen. nov. as Kyrpidia tusciae comb. nov. and emendation of the family Alicyclobacillaceae da Costa and Rainey, 2010.</title>
        <authorList>
            <person name="Klenk H.P."/>
            <person name="Lapidus A."/>
            <person name="Chertkov O."/>
            <person name="Copeland A."/>
            <person name="Del Rio T.G."/>
            <person name="Nolan M."/>
            <person name="Lucas S."/>
            <person name="Chen F."/>
            <person name="Tice H."/>
            <person name="Cheng J.F."/>
            <person name="Han C."/>
            <person name="Bruce D."/>
            <person name="Goodwin L."/>
            <person name="Pitluck S."/>
            <person name="Pati A."/>
            <person name="Ivanova N."/>
            <person name="Mavromatis K."/>
            <person name="Daum C."/>
            <person name="Chen A."/>
            <person name="Palaniappan K."/>
            <person name="Chang Y.J."/>
            <person name="Land M."/>
            <person name="Hauser L."/>
            <person name="Jeffries C.D."/>
            <person name="Detter J.C."/>
            <person name="Rohde M."/>
            <person name="Abt B."/>
            <person name="Pukall R."/>
            <person name="Goker M."/>
            <person name="Bristow J."/>
            <person name="Markowitz V."/>
            <person name="Hugenholtz P."/>
            <person name="Eisen J.A."/>
        </authorList>
    </citation>
    <scope>NUCLEOTIDE SEQUENCE [LARGE SCALE GENOMIC DNA]</scope>
    <source>
        <strain evidence="2 3">DSM 2912</strain>
    </source>
</reference>
<dbReference type="InterPro" id="IPR029058">
    <property type="entry name" value="AB_hydrolase_fold"/>
</dbReference>
<dbReference type="Proteomes" id="UP000002368">
    <property type="component" value="Chromosome"/>
</dbReference>
<dbReference type="GO" id="GO:0016787">
    <property type="term" value="F:hydrolase activity"/>
    <property type="evidence" value="ECO:0007669"/>
    <property type="project" value="UniProtKB-KW"/>
</dbReference>
<accession>D5WS47</accession>
<name>D5WS47_KYRT2</name>
<dbReference type="InterPro" id="IPR000073">
    <property type="entry name" value="AB_hydrolase_1"/>
</dbReference>
<dbReference type="Pfam" id="PF00561">
    <property type="entry name" value="Abhydrolase_1"/>
    <property type="match status" value="1"/>
</dbReference>
<dbReference type="OrthoDB" id="9805423at2"/>
<gene>
    <name evidence="2" type="ordered locus">Btus_2330</name>
</gene>
<dbReference type="AlphaFoldDB" id="D5WS47"/>
<protein>
    <submittedName>
        <fullName evidence="2">Alpha/beta hydrolase fold protein</fullName>
    </submittedName>
</protein>